<sequence length="183" mass="19702">MSDPLTALMYAVHVMNFLKTLTVRTLRYREESAIESAPYSRLEPSDENGHQSFSQLSFMEANEEATIGSPAQHSEDDSTTENGRQIFLTSIVNIPGVNQSLIDTCPCELVTQVNALTNENLDVSLTTNDLNFLGGVSPSDALLLLELEEVVLGEVDENGLGVFGGVACCLMVGDPSFSAGILN</sequence>
<evidence type="ECO:0000256" key="1">
    <source>
        <dbReference type="ARBA" id="ARBA00022468"/>
    </source>
</evidence>
<evidence type="ECO:0000313" key="3">
    <source>
        <dbReference type="Proteomes" id="UP000467840"/>
    </source>
</evidence>
<dbReference type="PANTHER" id="PTHR23177">
    <property type="entry name" value="MKIAA1688 PROTEIN"/>
    <property type="match status" value="1"/>
</dbReference>
<dbReference type="EMBL" id="JAAGAX010000008">
    <property type="protein sequence ID" value="KAF2305300.1"/>
    <property type="molecule type" value="Genomic_DNA"/>
</dbReference>
<dbReference type="PANTHER" id="PTHR23177:SF64">
    <property type="entry name" value="RHO GTPASE-ACTIVATING PROTEIN 1"/>
    <property type="match status" value="1"/>
</dbReference>
<organism evidence="2 3">
    <name type="scientific">Hevea brasiliensis</name>
    <name type="common">Para rubber tree</name>
    <name type="synonym">Siphonia brasiliensis</name>
    <dbReference type="NCBI Taxonomy" id="3981"/>
    <lineage>
        <taxon>Eukaryota</taxon>
        <taxon>Viridiplantae</taxon>
        <taxon>Streptophyta</taxon>
        <taxon>Embryophyta</taxon>
        <taxon>Tracheophyta</taxon>
        <taxon>Spermatophyta</taxon>
        <taxon>Magnoliopsida</taxon>
        <taxon>eudicotyledons</taxon>
        <taxon>Gunneridae</taxon>
        <taxon>Pentapetalae</taxon>
        <taxon>rosids</taxon>
        <taxon>fabids</taxon>
        <taxon>Malpighiales</taxon>
        <taxon>Euphorbiaceae</taxon>
        <taxon>Crotonoideae</taxon>
        <taxon>Micrandreae</taxon>
        <taxon>Hevea</taxon>
    </lineage>
</organism>
<proteinExistence type="predicted"/>
<protein>
    <submittedName>
        <fullName evidence="2">Uncharacterized protein</fullName>
    </submittedName>
</protein>
<dbReference type="GO" id="GO:0005096">
    <property type="term" value="F:GTPase activator activity"/>
    <property type="evidence" value="ECO:0007669"/>
    <property type="project" value="UniProtKB-KW"/>
</dbReference>
<dbReference type="InterPro" id="IPR044785">
    <property type="entry name" value="RopGAP1-5"/>
</dbReference>
<comment type="caution">
    <text evidence="2">The sequence shown here is derived from an EMBL/GenBank/DDBJ whole genome shotgun (WGS) entry which is preliminary data.</text>
</comment>
<dbReference type="AlphaFoldDB" id="A0A6A6LV17"/>
<name>A0A6A6LV17_HEVBR</name>
<dbReference type="Proteomes" id="UP000467840">
    <property type="component" value="Chromosome 9"/>
</dbReference>
<evidence type="ECO:0000313" key="2">
    <source>
        <dbReference type="EMBL" id="KAF2305300.1"/>
    </source>
</evidence>
<keyword evidence="1" id="KW-0343">GTPase activation</keyword>
<accession>A0A6A6LV17</accession>
<gene>
    <name evidence="2" type="ORF">GH714_003553</name>
</gene>
<reference evidence="2 3" key="1">
    <citation type="journal article" date="2020" name="Mol. Plant">
        <title>The Chromosome-Based Rubber Tree Genome Provides New Insights into Spurge Genome Evolution and Rubber Biosynthesis.</title>
        <authorList>
            <person name="Liu J."/>
            <person name="Shi C."/>
            <person name="Shi C.C."/>
            <person name="Li W."/>
            <person name="Zhang Q.J."/>
            <person name="Zhang Y."/>
            <person name="Li K."/>
            <person name="Lu H.F."/>
            <person name="Shi C."/>
            <person name="Zhu S.T."/>
            <person name="Xiao Z.Y."/>
            <person name="Nan H."/>
            <person name="Yue Y."/>
            <person name="Zhu X.G."/>
            <person name="Wu Y."/>
            <person name="Hong X.N."/>
            <person name="Fan G.Y."/>
            <person name="Tong Y."/>
            <person name="Zhang D."/>
            <person name="Mao C.L."/>
            <person name="Liu Y.L."/>
            <person name="Hao S.J."/>
            <person name="Liu W.Q."/>
            <person name="Lv M.Q."/>
            <person name="Zhang H.B."/>
            <person name="Liu Y."/>
            <person name="Hu-Tang G.R."/>
            <person name="Wang J.P."/>
            <person name="Wang J.H."/>
            <person name="Sun Y.H."/>
            <person name="Ni S.B."/>
            <person name="Chen W.B."/>
            <person name="Zhang X.C."/>
            <person name="Jiao Y.N."/>
            <person name="Eichler E.E."/>
            <person name="Li G.H."/>
            <person name="Liu X."/>
            <person name="Gao L.Z."/>
        </authorList>
    </citation>
    <scope>NUCLEOTIDE SEQUENCE [LARGE SCALE GENOMIC DNA]</scope>
    <source>
        <strain evidence="3">cv. GT1</strain>
        <tissue evidence="2">Leaf</tissue>
    </source>
</reference>
<keyword evidence="3" id="KW-1185">Reference proteome</keyword>